<accession>A0A0F9CJQ4</accession>
<gene>
    <name evidence="2" type="ORF">LCGC14_2316430</name>
</gene>
<proteinExistence type="predicted"/>
<keyword evidence="1" id="KW-0472">Membrane</keyword>
<reference evidence="2" key="1">
    <citation type="journal article" date="2015" name="Nature">
        <title>Complex archaea that bridge the gap between prokaryotes and eukaryotes.</title>
        <authorList>
            <person name="Spang A."/>
            <person name="Saw J.H."/>
            <person name="Jorgensen S.L."/>
            <person name="Zaremba-Niedzwiedzka K."/>
            <person name="Martijn J."/>
            <person name="Lind A.E."/>
            <person name="van Eijk R."/>
            <person name="Schleper C."/>
            <person name="Guy L."/>
            <person name="Ettema T.J."/>
        </authorList>
    </citation>
    <scope>NUCLEOTIDE SEQUENCE</scope>
</reference>
<dbReference type="AlphaFoldDB" id="A0A0F9CJQ4"/>
<evidence type="ECO:0000256" key="1">
    <source>
        <dbReference type="SAM" id="Phobius"/>
    </source>
</evidence>
<name>A0A0F9CJQ4_9ZZZZ</name>
<sequence length="99" mass="11146">MDTKAYLGKLFVTSVMVVVFLCFGFVITPAVKAKLFQSSMPTVVDPGYKIQILVPGSYFHGIHGLTFDSQDNLYAGSVVGQSIYHSHKYWRRKCFHRPA</sequence>
<keyword evidence="1" id="KW-0812">Transmembrane</keyword>
<dbReference type="EMBL" id="LAZR01032988">
    <property type="protein sequence ID" value="KKL49344.1"/>
    <property type="molecule type" value="Genomic_DNA"/>
</dbReference>
<organism evidence="2">
    <name type="scientific">marine sediment metagenome</name>
    <dbReference type="NCBI Taxonomy" id="412755"/>
    <lineage>
        <taxon>unclassified sequences</taxon>
        <taxon>metagenomes</taxon>
        <taxon>ecological metagenomes</taxon>
    </lineage>
</organism>
<keyword evidence="1" id="KW-1133">Transmembrane helix</keyword>
<protein>
    <submittedName>
        <fullName evidence="2">Uncharacterized protein</fullName>
    </submittedName>
</protein>
<evidence type="ECO:0000313" key="2">
    <source>
        <dbReference type="EMBL" id="KKL49344.1"/>
    </source>
</evidence>
<comment type="caution">
    <text evidence="2">The sequence shown here is derived from an EMBL/GenBank/DDBJ whole genome shotgun (WGS) entry which is preliminary data.</text>
</comment>
<feature type="transmembrane region" description="Helical" evidence="1">
    <location>
        <begin position="6"/>
        <end position="31"/>
    </location>
</feature>